<reference evidence="1" key="1">
    <citation type="submission" date="2022-04" db="EMBL/GenBank/DDBJ databases">
        <title>Genome of the entomopathogenic fungus Entomophthora muscae.</title>
        <authorList>
            <person name="Elya C."/>
            <person name="Lovett B.R."/>
            <person name="Lee E."/>
            <person name="Macias A.M."/>
            <person name="Hajek A.E."/>
            <person name="De Bivort B.L."/>
            <person name="Kasson M.T."/>
            <person name="De Fine Licht H.H."/>
            <person name="Stajich J.E."/>
        </authorList>
    </citation>
    <scope>NUCLEOTIDE SEQUENCE</scope>
    <source>
        <strain evidence="1">Berkeley</strain>
    </source>
</reference>
<protein>
    <submittedName>
        <fullName evidence="1">Uncharacterized protein</fullName>
    </submittedName>
</protein>
<organism evidence="1 2">
    <name type="scientific">Entomophthora muscae</name>
    <dbReference type="NCBI Taxonomy" id="34485"/>
    <lineage>
        <taxon>Eukaryota</taxon>
        <taxon>Fungi</taxon>
        <taxon>Fungi incertae sedis</taxon>
        <taxon>Zoopagomycota</taxon>
        <taxon>Entomophthoromycotina</taxon>
        <taxon>Entomophthoromycetes</taxon>
        <taxon>Entomophthorales</taxon>
        <taxon>Entomophthoraceae</taxon>
        <taxon>Entomophthora</taxon>
    </lineage>
</organism>
<dbReference type="Proteomes" id="UP001165960">
    <property type="component" value="Unassembled WGS sequence"/>
</dbReference>
<sequence length="95" mass="10611">MMRFGIILPGFVMTLSIYDHVIVFGDSLSDTGNYFRHISSGTFPDPDFSFQGRFSNGPVWVEYLAKSLDAKLTNYAYASSTTDGNVFPGTKHHHI</sequence>
<accession>A0ACC2SID3</accession>
<comment type="caution">
    <text evidence="1">The sequence shown here is derived from an EMBL/GenBank/DDBJ whole genome shotgun (WGS) entry which is preliminary data.</text>
</comment>
<name>A0ACC2SID3_9FUNG</name>
<proteinExistence type="predicted"/>
<evidence type="ECO:0000313" key="1">
    <source>
        <dbReference type="EMBL" id="KAJ9062131.1"/>
    </source>
</evidence>
<keyword evidence="2" id="KW-1185">Reference proteome</keyword>
<evidence type="ECO:0000313" key="2">
    <source>
        <dbReference type="Proteomes" id="UP001165960"/>
    </source>
</evidence>
<gene>
    <name evidence="1" type="ORF">DSO57_1014015</name>
</gene>
<dbReference type="EMBL" id="QTSX02005023">
    <property type="protein sequence ID" value="KAJ9062131.1"/>
    <property type="molecule type" value="Genomic_DNA"/>
</dbReference>